<feature type="compositionally biased region" description="Pro residues" evidence="3">
    <location>
        <begin position="472"/>
        <end position="485"/>
    </location>
</feature>
<comment type="caution">
    <text evidence="5">The sequence shown here is derived from an EMBL/GenBank/DDBJ whole genome shotgun (WGS) entry which is preliminary data.</text>
</comment>
<organism evidence="5 6">
    <name type="scientific">Actinokineospora soli</name>
    <dbReference type="NCBI Taxonomy" id="1048753"/>
    <lineage>
        <taxon>Bacteria</taxon>
        <taxon>Bacillati</taxon>
        <taxon>Actinomycetota</taxon>
        <taxon>Actinomycetes</taxon>
        <taxon>Pseudonocardiales</taxon>
        <taxon>Pseudonocardiaceae</taxon>
        <taxon>Actinokineospora</taxon>
    </lineage>
</organism>
<dbReference type="Proteomes" id="UP001596512">
    <property type="component" value="Unassembled WGS sequence"/>
</dbReference>
<dbReference type="PRINTS" id="PR01217">
    <property type="entry name" value="PRICHEXTENSN"/>
</dbReference>
<comment type="subunit">
    <text evidence="2">Part of the Csm effector complex that includes Cas10, Csm2, Csm3, Csm4 and Csm5.</text>
</comment>
<dbReference type="CDD" id="cd09726">
    <property type="entry name" value="RAMP_I_III"/>
    <property type="match status" value="2"/>
</dbReference>
<evidence type="ECO:0000256" key="1">
    <source>
        <dbReference type="ARBA" id="ARBA00023118"/>
    </source>
</evidence>
<feature type="compositionally biased region" description="Pro residues" evidence="3">
    <location>
        <begin position="339"/>
        <end position="355"/>
    </location>
</feature>
<evidence type="ECO:0000259" key="4">
    <source>
        <dbReference type="Pfam" id="PF03787"/>
    </source>
</evidence>
<dbReference type="EMBL" id="JBHTEY010000004">
    <property type="protein sequence ID" value="MFC7617298.1"/>
    <property type="molecule type" value="Genomic_DNA"/>
</dbReference>
<feature type="compositionally biased region" description="Basic residues" evidence="3">
    <location>
        <begin position="423"/>
        <end position="464"/>
    </location>
</feature>
<feature type="compositionally biased region" description="Pro residues" evidence="3">
    <location>
        <begin position="513"/>
        <end position="522"/>
    </location>
</feature>
<evidence type="ECO:0000256" key="2">
    <source>
        <dbReference type="ARBA" id="ARBA00093789"/>
    </source>
</evidence>
<dbReference type="InterPro" id="IPR005537">
    <property type="entry name" value="RAMP_III_fam"/>
</dbReference>
<feature type="compositionally biased region" description="Pro residues" evidence="3">
    <location>
        <begin position="385"/>
        <end position="409"/>
    </location>
</feature>
<dbReference type="Pfam" id="PF03787">
    <property type="entry name" value="RAMPs"/>
    <property type="match status" value="1"/>
</dbReference>
<name>A0ABW2TXW6_9PSEU</name>
<feature type="region of interest" description="Disordered" evidence="3">
    <location>
        <begin position="327"/>
        <end position="546"/>
    </location>
</feature>
<protein>
    <submittedName>
        <fullName evidence="5">RAMP superfamily CRISPR-associated protein</fullName>
    </submittedName>
</protein>
<reference evidence="6" key="1">
    <citation type="journal article" date="2019" name="Int. J. Syst. Evol. Microbiol.">
        <title>The Global Catalogue of Microorganisms (GCM) 10K type strain sequencing project: providing services to taxonomists for standard genome sequencing and annotation.</title>
        <authorList>
            <consortium name="The Broad Institute Genomics Platform"/>
            <consortium name="The Broad Institute Genome Sequencing Center for Infectious Disease"/>
            <person name="Wu L."/>
            <person name="Ma J."/>
        </authorList>
    </citation>
    <scope>NUCLEOTIDE SEQUENCE [LARGE SCALE GENOMIC DNA]</scope>
    <source>
        <strain evidence="6">JCM 17695</strain>
    </source>
</reference>
<dbReference type="InterPro" id="IPR052216">
    <property type="entry name" value="CRISPR_Csm3_endoribonuclease"/>
</dbReference>
<feature type="compositionally biased region" description="Basic residues" evidence="3">
    <location>
        <begin position="487"/>
        <end position="510"/>
    </location>
</feature>
<keyword evidence="1" id="KW-0051">Antiviral defense</keyword>
<dbReference type="PANTHER" id="PTHR35579">
    <property type="entry name" value="CRISPR SYSTEM CMS ENDORIBONUCLEASE CSM3"/>
    <property type="match status" value="1"/>
</dbReference>
<evidence type="ECO:0000256" key="3">
    <source>
        <dbReference type="SAM" id="MobiDB-lite"/>
    </source>
</evidence>
<sequence length="564" mass="61040">MRTTLISLRLRMTTPGGVTAPEHHTDGLDPDTHVLPLRTDTAGNPHLPGTTIAGSLRAHCRDTPTLADAFGPTPGDQRAASPIQILGTLHRTPNIEPVTRLRTRIDRHRRAPATHTLHGVQQLPAGTEFDIVLRWDNPHPTHLTALLHQLTTWTPALGRATSTGAGQCAVTALAHHDYDLTTPTGLLAWLTDTPYPEPEPLTTPATPPEPIITLTFAIVDALHIGTGTHTTTDDGHQLFLTHRADTTPTIPGTTLKGALRSRVEYICRVLDHPACTTQTCGHCHPCQIFGHSNTDGTAARARIRIHDTPITNPTIEHHTHVALDRVTGGAAPASSTPSKPSPAAPSPSPSPPSHPSPQSNASSSTPPSPTSTTATSASAATPPAATAPPPSPPPPGNPPTSPPSTPTSPPRHHDHLDPPRQRTPTRHHLDHPPHHHTPLAHRLGRPRRLPPHHPPPHHTTHHHPPLGLGTPPLAPRPHRPPPLVGRPPHHHQHHTPLAPPHHHQPHRHHPTPQLAPQPQQHPRPPHRPLPRHPQHHRPPQLDRTHPRLPHTAQFITHNTNLPHP</sequence>
<evidence type="ECO:0000313" key="5">
    <source>
        <dbReference type="EMBL" id="MFC7617298.1"/>
    </source>
</evidence>
<proteinExistence type="predicted"/>
<dbReference type="PANTHER" id="PTHR35579:SF3">
    <property type="entry name" value="CRISPR SYSTEM CMS ENDORIBONUCLEASE CSM3"/>
    <property type="match status" value="1"/>
</dbReference>
<feature type="compositionally biased region" description="Basic residues" evidence="3">
    <location>
        <begin position="523"/>
        <end position="538"/>
    </location>
</feature>
<accession>A0ABW2TXW6</accession>
<gene>
    <name evidence="5" type="ORF">ACFQV2_31620</name>
</gene>
<feature type="domain" description="CRISPR type III-associated protein" evidence="4">
    <location>
        <begin position="220"/>
        <end position="332"/>
    </location>
</feature>
<evidence type="ECO:0000313" key="6">
    <source>
        <dbReference type="Proteomes" id="UP001596512"/>
    </source>
</evidence>
<feature type="compositionally biased region" description="Low complexity" evidence="3">
    <location>
        <begin position="356"/>
        <end position="384"/>
    </location>
</feature>
<keyword evidence="6" id="KW-1185">Reference proteome</keyword>